<dbReference type="EMBL" id="CP003876">
    <property type="protein sequence ID" value="AFU04318.1"/>
    <property type="molecule type" value="Genomic_DNA"/>
</dbReference>
<name>K0EWW7_NOCB7</name>
<keyword evidence="1" id="KW-0175">Coiled coil</keyword>
<reference evidence="2 3" key="1">
    <citation type="journal article" date="2012" name="J. Bacteriol.">
        <title>Complete genome sequence of Nocardia brasiliensis HUJEG-1.</title>
        <authorList>
            <person name="Vera-Cabrera L."/>
            <person name="Ortiz-Lopez R."/>
            <person name="Elizondo-Gonzalez R."/>
            <person name="Perez-Maya A.A."/>
            <person name="Ocampo-Candiani J."/>
        </authorList>
    </citation>
    <scope>NUCLEOTIDE SEQUENCE [LARGE SCALE GENOMIC DNA]</scope>
    <source>
        <strain evidence="3">ATCC 700358</strain>
    </source>
</reference>
<dbReference type="KEGG" id="nbr:O3I_031845"/>
<keyword evidence="3" id="KW-1185">Reference proteome</keyword>
<dbReference type="Proteomes" id="UP000006304">
    <property type="component" value="Chromosome"/>
</dbReference>
<protein>
    <submittedName>
        <fullName evidence="2">Uncharacterized protein</fullName>
    </submittedName>
</protein>
<dbReference type="AlphaFoldDB" id="K0EWW7"/>
<evidence type="ECO:0000256" key="1">
    <source>
        <dbReference type="SAM" id="Coils"/>
    </source>
</evidence>
<evidence type="ECO:0000313" key="3">
    <source>
        <dbReference type="Proteomes" id="UP000006304"/>
    </source>
</evidence>
<dbReference type="HOGENOM" id="CLU_1049018_0_0_11"/>
<accession>K0EWW7</accession>
<feature type="coiled-coil region" evidence="1">
    <location>
        <begin position="50"/>
        <end position="82"/>
    </location>
</feature>
<gene>
    <name evidence="2" type="ORF">O3I_031845</name>
</gene>
<evidence type="ECO:0000313" key="2">
    <source>
        <dbReference type="EMBL" id="AFU04318.1"/>
    </source>
</evidence>
<proteinExistence type="predicted"/>
<dbReference type="eggNOG" id="ENOG50322VI">
    <property type="taxonomic scope" value="Bacteria"/>
</dbReference>
<organism evidence="2 3">
    <name type="scientific">Nocardia brasiliensis (strain ATCC 700358 / HUJEG-1)</name>
    <dbReference type="NCBI Taxonomy" id="1133849"/>
    <lineage>
        <taxon>Bacteria</taxon>
        <taxon>Bacillati</taxon>
        <taxon>Actinomycetota</taxon>
        <taxon>Actinomycetes</taxon>
        <taxon>Mycobacteriales</taxon>
        <taxon>Nocardiaceae</taxon>
        <taxon>Nocardia</taxon>
    </lineage>
</organism>
<sequence length="265" mass="28989">MEAIRLPQLGKFADLDRNKLSQEWLELAEAIRDLIGLTGLSCRAIVDAVAERLKELKKELGARADEARADEVRAELAELKSRYLSKSVLADLANGKRKRPKAIHLRELHSLALVKAGPGAVISWDDLERLRERAAAKPAERTISAAAITPVVAPVPHSEGDRRKFVTPDVAWPPAKDLAVYISVGNFERANGLIRYVGSEASPAETANAVISCRDLGMAEATEAIITYAGNRSERDVLRILHSLKQHDRRADADALLDNVLARAS</sequence>